<protein>
    <submittedName>
        <fullName evidence="2">Uncharacterized protein</fullName>
    </submittedName>
</protein>
<feature type="compositionally biased region" description="Basic and acidic residues" evidence="1">
    <location>
        <begin position="64"/>
        <end position="73"/>
    </location>
</feature>
<evidence type="ECO:0000256" key="1">
    <source>
        <dbReference type="SAM" id="MobiDB-lite"/>
    </source>
</evidence>
<accession>A0A2Y9AAP2</accession>
<evidence type="ECO:0000313" key="3">
    <source>
        <dbReference type="Proteomes" id="UP000250222"/>
    </source>
</evidence>
<evidence type="ECO:0000313" key="2">
    <source>
        <dbReference type="EMBL" id="SSA40378.1"/>
    </source>
</evidence>
<feature type="region of interest" description="Disordered" evidence="1">
    <location>
        <begin position="64"/>
        <end position="96"/>
    </location>
</feature>
<reference evidence="2 3" key="1">
    <citation type="submission" date="2016-10" db="EMBL/GenBank/DDBJ databases">
        <authorList>
            <person name="Cai Z."/>
        </authorList>
    </citation>
    <scope>NUCLEOTIDE SEQUENCE [LARGE SCALE GENOMIC DNA]</scope>
    <source>
        <strain evidence="2 3">CGMCC 1.10826</strain>
    </source>
</reference>
<organism evidence="2 3">
    <name type="scientific">Georgenia satyanarayanai</name>
    <dbReference type="NCBI Taxonomy" id="860221"/>
    <lineage>
        <taxon>Bacteria</taxon>
        <taxon>Bacillati</taxon>
        <taxon>Actinomycetota</taxon>
        <taxon>Actinomycetes</taxon>
        <taxon>Micrococcales</taxon>
        <taxon>Bogoriellaceae</taxon>
        <taxon>Georgenia</taxon>
    </lineage>
</organism>
<keyword evidence="3" id="KW-1185">Reference proteome</keyword>
<feature type="compositionally biased region" description="Basic residues" evidence="1">
    <location>
        <begin position="85"/>
        <end position="96"/>
    </location>
</feature>
<sequence length="96" mass="10480">MRISDGGWSTTDTLLAEAHVIHERSKCAGGCGHYIDEAHDGAHSGGFEVQEVTCHACAVREQWQEAHSGKDSRPTPGTLTWVQKLTKRAPKKGRRG</sequence>
<proteinExistence type="predicted"/>
<dbReference type="EMBL" id="UETB01000004">
    <property type="protein sequence ID" value="SSA40378.1"/>
    <property type="molecule type" value="Genomic_DNA"/>
</dbReference>
<gene>
    <name evidence="2" type="ORF">SAMN05216184_10498</name>
</gene>
<dbReference type="Proteomes" id="UP000250222">
    <property type="component" value="Unassembled WGS sequence"/>
</dbReference>
<name>A0A2Y9AAP2_9MICO</name>
<dbReference type="AlphaFoldDB" id="A0A2Y9AAP2"/>
<dbReference type="RefSeq" id="WP_110852027.1">
    <property type="nucleotide sequence ID" value="NZ_QKLZ01000004.1"/>
</dbReference>